<dbReference type="Pfam" id="PF02410">
    <property type="entry name" value="RsfS"/>
    <property type="match status" value="1"/>
</dbReference>
<accession>A0A4R1QM22</accession>
<dbReference type="AlphaFoldDB" id="A0A4R1QM22"/>
<comment type="function">
    <text evidence="2">Functions as a ribosomal silencing factor. Interacts with ribosomal protein uL14 (rplN), blocking formation of intersubunit bridge B8. Prevents association of the 30S and 50S ribosomal subunits and the formation of functional ribosomes, thus repressing translation.</text>
</comment>
<dbReference type="RefSeq" id="WP_058963226.1">
    <property type="nucleotide sequence ID" value="NZ_CABKVM010000013.1"/>
</dbReference>
<dbReference type="Gene3D" id="3.30.460.10">
    <property type="entry name" value="Beta Polymerase, domain 2"/>
    <property type="match status" value="1"/>
</dbReference>
<comment type="caution">
    <text evidence="3">The sequence shown here is derived from an EMBL/GenBank/DDBJ whole genome shotgun (WGS) entry which is preliminary data.</text>
</comment>
<dbReference type="OrthoDB" id="9793681at2"/>
<comment type="subcellular location">
    <subcellularLocation>
        <location evidence="2">Cytoplasm</location>
    </subcellularLocation>
</comment>
<keyword evidence="2" id="KW-0963">Cytoplasm</keyword>
<reference evidence="3 4" key="1">
    <citation type="submission" date="2019-03" db="EMBL/GenBank/DDBJ databases">
        <title>Genomic Encyclopedia of Type Strains, Phase IV (KMG-IV): sequencing the most valuable type-strain genomes for metagenomic binning, comparative biology and taxonomic classification.</title>
        <authorList>
            <person name="Goeker M."/>
        </authorList>
    </citation>
    <scope>NUCLEOTIDE SEQUENCE [LARGE SCALE GENOMIC DNA]</scope>
    <source>
        <strain evidence="3 4">DSM 100451</strain>
    </source>
</reference>
<dbReference type="PANTHER" id="PTHR21043">
    <property type="entry name" value="IOJAP SUPERFAMILY ORTHOLOG"/>
    <property type="match status" value="1"/>
</dbReference>
<comment type="subunit">
    <text evidence="2">Interacts with ribosomal protein uL14 (rplN).</text>
</comment>
<organism evidence="3 4">
    <name type="scientific">Allofournierella massiliensis</name>
    <dbReference type="NCBI Taxonomy" id="1650663"/>
    <lineage>
        <taxon>Bacteria</taxon>
        <taxon>Bacillati</taxon>
        <taxon>Bacillota</taxon>
        <taxon>Clostridia</taxon>
        <taxon>Eubacteriales</taxon>
        <taxon>Oscillospiraceae</taxon>
        <taxon>Allofournierella</taxon>
    </lineage>
</organism>
<dbReference type="GO" id="GO:0017148">
    <property type="term" value="P:negative regulation of translation"/>
    <property type="evidence" value="ECO:0007669"/>
    <property type="project" value="UniProtKB-UniRule"/>
</dbReference>
<dbReference type="STRING" id="1650663.GCA_001486665_00735"/>
<dbReference type="EMBL" id="SLUM01000020">
    <property type="protein sequence ID" value="TCL54696.1"/>
    <property type="molecule type" value="Genomic_DNA"/>
</dbReference>
<evidence type="ECO:0000313" key="4">
    <source>
        <dbReference type="Proteomes" id="UP000295184"/>
    </source>
</evidence>
<evidence type="ECO:0000256" key="1">
    <source>
        <dbReference type="ARBA" id="ARBA00010574"/>
    </source>
</evidence>
<dbReference type="HAMAP" id="MF_01477">
    <property type="entry name" value="Iojap_RsfS"/>
    <property type="match status" value="1"/>
</dbReference>
<dbReference type="NCBIfam" id="TIGR00090">
    <property type="entry name" value="rsfS_iojap_ybeB"/>
    <property type="match status" value="1"/>
</dbReference>
<name>A0A4R1QM22_9FIRM</name>
<gene>
    <name evidence="2" type="primary">rsfS</name>
    <name evidence="3" type="ORF">EDD77_12028</name>
</gene>
<dbReference type="GO" id="GO:0090071">
    <property type="term" value="P:negative regulation of ribosome biogenesis"/>
    <property type="evidence" value="ECO:0007669"/>
    <property type="project" value="UniProtKB-UniRule"/>
</dbReference>
<dbReference type="SUPFAM" id="SSF81301">
    <property type="entry name" value="Nucleotidyltransferase"/>
    <property type="match status" value="1"/>
</dbReference>
<dbReference type="PANTHER" id="PTHR21043:SF0">
    <property type="entry name" value="MITOCHONDRIAL ASSEMBLY OF RIBOSOMAL LARGE SUBUNIT PROTEIN 1"/>
    <property type="match status" value="1"/>
</dbReference>
<keyword evidence="2" id="KW-0678">Repressor</keyword>
<dbReference type="GO" id="GO:0042256">
    <property type="term" value="P:cytosolic ribosome assembly"/>
    <property type="evidence" value="ECO:0007669"/>
    <property type="project" value="UniProtKB-UniRule"/>
</dbReference>
<dbReference type="InterPro" id="IPR004394">
    <property type="entry name" value="Iojap/RsfS/C7orf30"/>
</dbReference>
<protein>
    <recommendedName>
        <fullName evidence="2">Ribosomal silencing factor RsfS</fullName>
    </recommendedName>
</protein>
<sequence length="124" mass="13939">MESLQLATSIAKVLDTKKAANVKVLKVRDLTVLTDYFVIANGTSTTHVKSLAEEVEFQLEQQGVKALRTEGYDAKNWILLDYGTVIVHVFYPQAREFYDLEHLWADAEECDIQFDTPAEGGANE</sequence>
<dbReference type="GO" id="GO:0043023">
    <property type="term" value="F:ribosomal large subunit binding"/>
    <property type="evidence" value="ECO:0007669"/>
    <property type="project" value="TreeGrafter"/>
</dbReference>
<proteinExistence type="inferred from homology"/>
<dbReference type="Proteomes" id="UP000295184">
    <property type="component" value="Unassembled WGS sequence"/>
</dbReference>
<evidence type="ECO:0000313" key="3">
    <source>
        <dbReference type="EMBL" id="TCL54696.1"/>
    </source>
</evidence>
<evidence type="ECO:0000256" key="2">
    <source>
        <dbReference type="HAMAP-Rule" id="MF_01477"/>
    </source>
</evidence>
<dbReference type="GO" id="GO:0005737">
    <property type="term" value="C:cytoplasm"/>
    <property type="evidence" value="ECO:0007669"/>
    <property type="project" value="UniProtKB-SubCell"/>
</dbReference>
<comment type="similarity">
    <text evidence="1 2">Belongs to the Iojap/RsfS family.</text>
</comment>
<dbReference type="InterPro" id="IPR043519">
    <property type="entry name" value="NT_sf"/>
</dbReference>
<keyword evidence="2" id="KW-0810">Translation regulation</keyword>